<name>A0ABT0JYK6_9ACTN</name>
<evidence type="ECO:0000313" key="2">
    <source>
        <dbReference type="EMBL" id="MCK9876297.1"/>
    </source>
</evidence>
<dbReference type="SUPFAM" id="SSF75011">
    <property type="entry name" value="3-carboxy-cis,cis-mucoante lactonizing enzyme"/>
    <property type="match status" value="1"/>
</dbReference>
<dbReference type="Pfam" id="PF05787">
    <property type="entry name" value="PhoX"/>
    <property type="match status" value="1"/>
</dbReference>
<dbReference type="Proteomes" id="UP001201873">
    <property type="component" value="Unassembled WGS sequence"/>
</dbReference>
<reference evidence="2 3" key="1">
    <citation type="submission" date="2022-04" db="EMBL/GenBank/DDBJ databases">
        <title>Genome diversity in the genus Frankia.</title>
        <authorList>
            <person name="Carlos-Shanley C."/>
            <person name="Hahn D."/>
        </authorList>
    </citation>
    <scope>NUCLEOTIDE SEQUENCE [LARGE SCALE GENOMIC DNA]</scope>
    <source>
        <strain evidence="2 3">Ag45/Mut15</strain>
    </source>
</reference>
<dbReference type="InterPro" id="IPR006311">
    <property type="entry name" value="TAT_signal"/>
</dbReference>
<protein>
    <submittedName>
        <fullName evidence="2">PhoX family protein</fullName>
    </submittedName>
</protein>
<evidence type="ECO:0000313" key="3">
    <source>
        <dbReference type="Proteomes" id="UP001201873"/>
    </source>
</evidence>
<evidence type="ECO:0000256" key="1">
    <source>
        <dbReference type="SAM" id="SignalP"/>
    </source>
</evidence>
<keyword evidence="1" id="KW-0732">Signal</keyword>
<comment type="caution">
    <text evidence="2">The sequence shown here is derived from an EMBL/GenBank/DDBJ whole genome shotgun (WGS) entry which is preliminary data.</text>
</comment>
<accession>A0ABT0JYK6</accession>
<dbReference type="PANTHER" id="PTHR35399:SF4">
    <property type="entry name" value="MEMBRANE PROTEIN"/>
    <property type="match status" value="1"/>
</dbReference>
<proteinExistence type="predicted"/>
<gene>
    <name evidence="2" type="ORF">MXD59_10990</name>
</gene>
<dbReference type="PROSITE" id="PS51318">
    <property type="entry name" value="TAT"/>
    <property type="match status" value="1"/>
</dbReference>
<organism evidence="2 3">
    <name type="scientific">Frankia umida</name>
    <dbReference type="NCBI Taxonomy" id="573489"/>
    <lineage>
        <taxon>Bacteria</taxon>
        <taxon>Bacillati</taxon>
        <taxon>Actinomycetota</taxon>
        <taxon>Actinomycetes</taxon>
        <taxon>Frankiales</taxon>
        <taxon>Frankiaceae</taxon>
        <taxon>Frankia</taxon>
    </lineage>
</organism>
<dbReference type="EMBL" id="JALKFT010000008">
    <property type="protein sequence ID" value="MCK9876297.1"/>
    <property type="molecule type" value="Genomic_DNA"/>
</dbReference>
<keyword evidence="3" id="KW-1185">Reference proteome</keyword>
<feature type="signal peptide" evidence="1">
    <location>
        <begin position="1"/>
        <end position="35"/>
    </location>
</feature>
<dbReference type="InterPro" id="IPR008557">
    <property type="entry name" value="PhoX"/>
</dbReference>
<dbReference type="PANTHER" id="PTHR35399">
    <property type="entry name" value="SLR8030 PROTEIN"/>
    <property type="match status" value="1"/>
</dbReference>
<sequence>MSVNRRQLMAGAGTAGLGFALAGAVDAVFAGTANAATPAAFKGYGELVADPKKVVDLPKGFRYTVFSKAGKDTLDGPGGGLVPAAHDGMRAFPAGIGRSVLVRNHELSPGTKDPIVPQRPGLVYDPATPGGTTTLTVAGDRLLRHVPSLAGTYRNCAGGGTPWNTWLTCEETEATPASEAGLTKKHGYVFEVDPFGRLRDDAPVPLTALGRFPHEAVAIDPRDGTVYLTEDAAKPYGLVYRFQPKRAHGGPGSLRAGGKLQALQVPAVRDLSAVRDLGTRLSVTWVDVPDPDATTVSVRAQFDNAKVTRVPKAEGIFWSRGVIYLVSSYAKVSEGAALDHSGQVWRFDPKRATLELVLRLEVGGRFDSPDNITVSPFGGIVLCEDGDGENYLVAPSADGTPYPLARNAGSDSEWAGATFSADGKWLYANIQGDGLTVAITGPWWRG</sequence>
<dbReference type="RefSeq" id="WP_248812499.1">
    <property type="nucleotide sequence ID" value="NZ_JALKFT010000008.1"/>
</dbReference>
<feature type="chain" id="PRO_5045169570" evidence="1">
    <location>
        <begin position="36"/>
        <end position="446"/>
    </location>
</feature>